<dbReference type="AlphaFoldDB" id="A0A6J4QZP7"/>
<reference evidence="1" key="1">
    <citation type="submission" date="2020-02" db="EMBL/GenBank/DDBJ databases">
        <authorList>
            <person name="Meier V. D."/>
        </authorList>
    </citation>
    <scope>NUCLEOTIDE SEQUENCE</scope>
    <source>
        <strain evidence="1">AVDCRST_MAG25</strain>
    </source>
</reference>
<dbReference type="EMBL" id="CADCVI010000046">
    <property type="protein sequence ID" value="CAA9459991.1"/>
    <property type="molecule type" value="Genomic_DNA"/>
</dbReference>
<proteinExistence type="predicted"/>
<name>A0A6J4QZP7_9ACTN</name>
<accession>A0A6J4QZP7</accession>
<gene>
    <name evidence="1" type="ORF">AVDCRST_MAG25-711</name>
</gene>
<organism evidence="1">
    <name type="scientific">uncultured Rubrobacteraceae bacterium</name>
    <dbReference type="NCBI Taxonomy" id="349277"/>
    <lineage>
        <taxon>Bacteria</taxon>
        <taxon>Bacillati</taxon>
        <taxon>Actinomycetota</taxon>
        <taxon>Rubrobacteria</taxon>
        <taxon>Rubrobacterales</taxon>
        <taxon>Rubrobacteraceae</taxon>
        <taxon>environmental samples</taxon>
    </lineage>
</organism>
<evidence type="ECO:0000313" key="1">
    <source>
        <dbReference type="EMBL" id="CAA9459991.1"/>
    </source>
</evidence>
<sequence length="53" mass="5785">MSSLRYPVAHGLTTPEEGLLTGGRRVAFHSDERRVREADRIAGRGTEHATVPA</sequence>
<protein>
    <submittedName>
        <fullName evidence="1">Uncharacterized protein</fullName>
    </submittedName>
</protein>